<keyword evidence="1" id="KW-0472">Membrane</keyword>
<name>A0A561R2U4_9HYPH</name>
<sequence length="128" mass="14519">MRIPARYRYFLEFGACMAAYIIALIASISVLNTIDGGPAFRIILSLLPMLPGIAICWVVLRQLRRMDEMQRRMQFEALGLAFAATAVVTFSYGFLEGVGFPKMSMFVIWPVMATFWIIGTIASHLRYR</sequence>
<gene>
    <name evidence="2" type="ORF">FHW37_102572</name>
</gene>
<evidence type="ECO:0000256" key="1">
    <source>
        <dbReference type="SAM" id="Phobius"/>
    </source>
</evidence>
<dbReference type="Proteomes" id="UP000320653">
    <property type="component" value="Unassembled WGS sequence"/>
</dbReference>
<accession>A0A561R2U4</accession>
<evidence type="ECO:0000313" key="3">
    <source>
        <dbReference type="Proteomes" id="UP000320653"/>
    </source>
</evidence>
<comment type="caution">
    <text evidence="2">The sequence shown here is derived from an EMBL/GenBank/DDBJ whole genome shotgun (WGS) entry which is preliminary data.</text>
</comment>
<keyword evidence="1" id="KW-1133">Transmembrane helix</keyword>
<evidence type="ECO:0000313" key="2">
    <source>
        <dbReference type="EMBL" id="TWF56932.1"/>
    </source>
</evidence>
<protein>
    <submittedName>
        <fullName evidence="2">Uncharacterized protein</fullName>
    </submittedName>
</protein>
<feature type="transmembrane region" description="Helical" evidence="1">
    <location>
        <begin position="75"/>
        <end position="95"/>
    </location>
</feature>
<proteinExistence type="predicted"/>
<organism evidence="2 3">
    <name type="scientific">Neorhizobium alkalisoli</name>
    <dbReference type="NCBI Taxonomy" id="528178"/>
    <lineage>
        <taxon>Bacteria</taxon>
        <taxon>Pseudomonadati</taxon>
        <taxon>Pseudomonadota</taxon>
        <taxon>Alphaproteobacteria</taxon>
        <taxon>Hyphomicrobiales</taxon>
        <taxon>Rhizobiaceae</taxon>
        <taxon>Rhizobium/Agrobacterium group</taxon>
        <taxon>Neorhizobium</taxon>
    </lineage>
</organism>
<keyword evidence="3" id="KW-1185">Reference proteome</keyword>
<keyword evidence="1" id="KW-0812">Transmembrane</keyword>
<dbReference type="EMBL" id="VIWP01000002">
    <property type="protein sequence ID" value="TWF56932.1"/>
    <property type="molecule type" value="Genomic_DNA"/>
</dbReference>
<feature type="transmembrane region" description="Helical" evidence="1">
    <location>
        <begin position="42"/>
        <end position="63"/>
    </location>
</feature>
<dbReference type="OrthoDB" id="6107348at2"/>
<feature type="transmembrane region" description="Helical" evidence="1">
    <location>
        <begin position="107"/>
        <end position="125"/>
    </location>
</feature>
<feature type="transmembrane region" description="Helical" evidence="1">
    <location>
        <begin position="9"/>
        <end position="30"/>
    </location>
</feature>
<reference evidence="2 3" key="1">
    <citation type="submission" date="2019-06" db="EMBL/GenBank/DDBJ databases">
        <title>Sorghum-associated microbial communities from plants grown in Nebraska, USA.</title>
        <authorList>
            <person name="Schachtman D."/>
        </authorList>
    </citation>
    <scope>NUCLEOTIDE SEQUENCE [LARGE SCALE GENOMIC DNA]</scope>
    <source>
        <strain evidence="2 3">1225</strain>
    </source>
</reference>
<dbReference type="AlphaFoldDB" id="A0A561R2U4"/>